<accession>A0A835YA86</accession>
<reference evidence="2" key="1">
    <citation type="journal article" date="2020" name="bioRxiv">
        <title>Comparative genomics of Chlamydomonas.</title>
        <authorList>
            <person name="Craig R.J."/>
            <person name="Hasan A.R."/>
            <person name="Ness R.W."/>
            <person name="Keightley P.D."/>
        </authorList>
    </citation>
    <scope>NUCLEOTIDE SEQUENCE</scope>
    <source>
        <strain evidence="2">CCAP 11/70</strain>
    </source>
</reference>
<sequence length="285" mass="29085">MQLSCFPPLSVSAAAPRQRPVVSRLAGRSAPSCGGSSTPPSRPSPSHSSPVSLTSSNASAAELCRIAAAIKALAAARGPGGGAAAAAAAASSDIADLTALLQQSLAVSATAAEQQAAALGRLAAAAGRQAAAAAEPQQAAFLEGLGEQCRLSAQHAQSDARSLRLRAALAVQCSAVGSPEEEEWEDPGLVKRILTDALQGRPSAVDAEADLGVRDWACGHTAERLAEELRAHLAELTGLRVELERGWCVPGEGEAAEWEGEEAACEYDCRCAFTFHTRTGAGQEA</sequence>
<comment type="caution">
    <text evidence="2">The sequence shown here is derived from an EMBL/GenBank/DDBJ whole genome shotgun (WGS) entry which is preliminary data.</text>
</comment>
<organism evidence="2 3">
    <name type="scientific">Edaphochlamys debaryana</name>
    <dbReference type="NCBI Taxonomy" id="47281"/>
    <lineage>
        <taxon>Eukaryota</taxon>
        <taxon>Viridiplantae</taxon>
        <taxon>Chlorophyta</taxon>
        <taxon>core chlorophytes</taxon>
        <taxon>Chlorophyceae</taxon>
        <taxon>CS clade</taxon>
        <taxon>Chlamydomonadales</taxon>
        <taxon>Chlamydomonadales incertae sedis</taxon>
        <taxon>Edaphochlamys</taxon>
    </lineage>
</organism>
<dbReference type="AlphaFoldDB" id="A0A835YA86"/>
<name>A0A835YA86_9CHLO</name>
<protein>
    <submittedName>
        <fullName evidence="2">Uncharacterized protein</fullName>
    </submittedName>
</protein>
<dbReference type="Proteomes" id="UP000612055">
    <property type="component" value="Unassembled WGS sequence"/>
</dbReference>
<feature type="compositionally biased region" description="Low complexity" evidence="1">
    <location>
        <begin position="29"/>
        <end position="54"/>
    </location>
</feature>
<evidence type="ECO:0000313" key="2">
    <source>
        <dbReference type="EMBL" id="KAG2499230.1"/>
    </source>
</evidence>
<evidence type="ECO:0000256" key="1">
    <source>
        <dbReference type="SAM" id="MobiDB-lite"/>
    </source>
</evidence>
<dbReference type="EMBL" id="JAEHOE010000007">
    <property type="protein sequence ID" value="KAG2499230.1"/>
    <property type="molecule type" value="Genomic_DNA"/>
</dbReference>
<evidence type="ECO:0000313" key="3">
    <source>
        <dbReference type="Proteomes" id="UP000612055"/>
    </source>
</evidence>
<gene>
    <name evidence="2" type="ORF">HYH03_002809</name>
</gene>
<keyword evidence="3" id="KW-1185">Reference proteome</keyword>
<proteinExistence type="predicted"/>
<feature type="region of interest" description="Disordered" evidence="1">
    <location>
        <begin position="1"/>
        <end position="54"/>
    </location>
</feature>